<protein>
    <recommendedName>
        <fullName evidence="5">Heparanase-like protein 2</fullName>
    </recommendedName>
</protein>
<keyword evidence="2" id="KW-0732">Signal</keyword>
<evidence type="ECO:0000256" key="1">
    <source>
        <dbReference type="ARBA" id="ARBA00009800"/>
    </source>
</evidence>
<dbReference type="GO" id="GO:0004566">
    <property type="term" value="F:beta-glucuronidase activity"/>
    <property type="evidence" value="ECO:0007669"/>
    <property type="project" value="TreeGrafter"/>
</dbReference>
<comment type="caution">
    <text evidence="3">The sequence shown here is derived from an EMBL/GenBank/DDBJ whole genome shotgun (WGS) entry which is preliminary data.</text>
</comment>
<accession>A0AAV5IUI1</accession>
<dbReference type="EMBL" id="BPVZ01000021">
    <property type="protein sequence ID" value="GKV04150.1"/>
    <property type="molecule type" value="Genomic_DNA"/>
</dbReference>
<dbReference type="GO" id="GO:0009505">
    <property type="term" value="C:plant-type cell wall"/>
    <property type="evidence" value="ECO:0007669"/>
    <property type="project" value="TreeGrafter"/>
</dbReference>
<keyword evidence="4" id="KW-1185">Reference proteome</keyword>
<name>A0AAV5IUI1_9ROSI</name>
<dbReference type="InterPro" id="IPR005199">
    <property type="entry name" value="Glyco_hydro_79"/>
</dbReference>
<evidence type="ECO:0008006" key="5">
    <source>
        <dbReference type="Google" id="ProtNLM"/>
    </source>
</evidence>
<evidence type="ECO:0000256" key="2">
    <source>
        <dbReference type="SAM" id="SignalP"/>
    </source>
</evidence>
<evidence type="ECO:0000313" key="4">
    <source>
        <dbReference type="Proteomes" id="UP001054252"/>
    </source>
</evidence>
<sequence>MDLKLTLSCILLSCLFPLIIADDVKVTIKGATLIARTDDNFVCATLDWWPSEKCDYNQCPWGEAGLFNLDLNNKILSSAIKAFNPLRLRVGGSLQDQLVYKVGNSIKKCPAFKKRNNGLFGFTRGCLQMKGWDQLNNLFNQTDALITFGLNALYGRKESQVEKGLWVGDWNSQNAWDLMAYTVSKGYNIDSYEFGNELCGSGIVARVEADQYGKDLIALKNLVKELYPNANTQPKVLGPGGFFDQKWFAKFLEVTGPGVVDGLTHHIYNLGADYYSALLWHRLMGKRVLSATHQGSPHLRVYSHCTRQKPSITLVLINMARSTSFNITLFNDENLYLDSVNQDSASNSNFKGYQPREEYHLTPKDGNIRSDVVLLNGTPLQLTESLDIPAMKPKLVDASSPLTVAADSIVFVTIRDFHASTCA</sequence>
<organism evidence="3 4">
    <name type="scientific">Rubroshorea leprosula</name>
    <dbReference type="NCBI Taxonomy" id="152421"/>
    <lineage>
        <taxon>Eukaryota</taxon>
        <taxon>Viridiplantae</taxon>
        <taxon>Streptophyta</taxon>
        <taxon>Embryophyta</taxon>
        <taxon>Tracheophyta</taxon>
        <taxon>Spermatophyta</taxon>
        <taxon>Magnoliopsida</taxon>
        <taxon>eudicotyledons</taxon>
        <taxon>Gunneridae</taxon>
        <taxon>Pentapetalae</taxon>
        <taxon>rosids</taxon>
        <taxon>malvids</taxon>
        <taxon>Malvales</taxon>
        <taxon>Dipterocarpaceae</taxon>
        <taxon>Rubroshorea</taxon>
    </lineage>
</organism>
<comment type="similarity">
    <text evidence="1">Belongs to the glycosyl hydrolase 79 family.</text>
</comment>
<dbReference type="AlphaFoldDB" id="A0AAV5IUI1"/>
<dbReference type="InterPro" id="IPR017853">
    <property type="entry name" value="GH"/>
</dbReference>
<feature type="signal peptide" evidence="2">
    <location>
        <begin position="1"/>
        <end position="21"/>
    </location>
</feature>
<dbReference type="Proteomes" id="UP001054252">
    <property type="component" value="Unassembled WGS sequence"/>
</dbReference>
<gene>
    <name evidence="3" type="ORF">SLEP1_g16347</name>
</gene>
<dbReference type="Pfam" id="PF03662">
    <property type="entry name" value="Glyco_hydro_79n"/>
    <property type="match status" value="1"/>
</dbReference>
<dbReference type="Gene3D" id="3.20.20.80">
    <property type="entry name" value="Glycosidases"/>
    <property type="match status" value="1"/>
</dbReference>
<feature type="chain" id="PRO_5044000123" description="Heparanase-like protein 2" evidence="2">
    <location>
        <begin position="22"/>
        <end position="423"/>
    </location>
</feature>
<reference evidence="3 4" key="1">
    <citation type="journal article" date="2021" name="Commun. Biol.">
        <title>The genome of Shorea leprosula (Dipterocarpaceae) highlights the ecological relevance of drought in aseasonal tropical rainforests.</title>
        <authorList>
            <person name="Ng K.K.S."/>
            <person name="Kobayashi M.J."/>
            <person name="Fawcett J.A."/>
            <person name="Hatakeyama M."/>
            <person name="Paape T."/>
            <person name="Ng C.H."/>
            <person name="Ang C.C."/>
            <person name="Tnah L.H."/>
            <person name="Lee C.T."/>
            <person name="Nishiyama T."/>
            <person name="Sese J."/>
            <person name="O'Brien M.J."/>
            <person name="Copetti D."/>
            <person name="Mohd Noor M.I."/>
            <person name="Ong R.C."/>
            <person name="Putra M."/>
            <person name="Sireger I.Z."/>
            <person name="Indrioko S."/>
            <person name="Kosugi Y."/>
            <person name="Izuno A."/>
            <person name="Isagi Y."/>
            <person name="Lee S.L."/>
            <person name="Shimizu K.K."/>
        </authorList>
    </citation>
    <scope>NUCLEOTIDE SEQUENCE [LARGE SCALE GENOMIC DNA]</scope>
    <source>
        <strain evidence="3">214</strain>
    </source>
</reference>
<dbReference type="GO" id="GO:0016020">
    <property type="term" value="C:membrane"/>
    <property type="evidence" value="ECO:0007669"/>
    <property type="project" value="InterPro"/>
</dbReference>
<proteinExistence type="inferred from homology"/>
<evidence type="ECO:0000313" key="3">
    <source>
        <dbReference type="EMBL" id="GKV04150.1"/>
    </source>
</evidence>
<dbReference type="PANTHER" id="PTHR14363:SF13">
    <property type="entry name" value="OS07G0598400 PROTEIN"/>
    <property type="match status" value="1"/>
</dbReference>
<dbReference type="PANTHER" id="PTHR14363">
    <property type="entry name" value="HEPARANASE-RELATED"/>
    <property type="match status" value="1"/>
</dbReference>
<dbReference type="SUPFAM" id="SSF51445">
    <property type="entry name" value="(Trans)glycosidases"/>
    <property type="match status" value="1"/>
</dbReference>